<reference evidence="2" key="1">
    <citation type="submission" date="2016-03" db="EMBL/GenBank/DDBJ databases">
        <authorList>
            <person name="Guldener U."/>
        </authorList>
    </citation>
    <scope>NUCLEOTIDE SEQUENCE [LARGE SCALE GENOMIC DNA]</scope>
    <source>
        <strain evidence="2">04CH-RAC-A.6.1</strain>
    </source>
</reference>
<protein>
    <submittedName>
        <fullName evidence="1">Uncharacterized protein</fullName>
    </submittedName>
</protein>
<proteinExistence type="predicted"/>
<evidence type="ECO:0000313" key="2">
    <source>
        <dbReference type="Proteomes" id="UP000178912"/>
    </source>
</evidence>
<sequence length="61" mass="7516">MNNQHKRSGMKVHGYFKRELQIDLMILQEINHKRTRLWTALNMRNHETSSLQRFFNAIRYL</sequence>
<keyword evidence="2" id="KW-1185">Reference proteome</keyword>
<dbReference type="EMBL" id="FJUX01000030">
    <property type="protein sequence ID" value="CZS97135.1"/>
    <property type="molecule type" value="Genomic_DNA"/>
</dbReference>
<dbReference type="AlphaFoldDB" id="A0A1E1KGG0"/>
<organism evidence="1 2">
    <name type="scientific">Rhynchosporium agropyri</name>
    <dbReference type="NCBI Taxonomy" id="914238"/>
    <lineage>
        <taxon>Eukaryota</taxon>
        <taxon>Fungi</taxon>
        <taxon>Dikarya</taxon>
        <taxon>Ascomycota</taxon>
        <taxon>Pezizomycotina</taxon>
        <taxon>Leotiomycetes</taxon>
        <taxon>Helotiales</taxon>
        <taxon>Ploettnerulaceae</taxon>
        <taxon>Rhynchosporium</taxon>
    </lineage>
</organism>
<evidence type="ECO:0000313" key="1">
    <source>
        <dbReference type="EMBL" id="CZS97135.1"/>
    </source>
</evidence>
<dbReference type="Proteomes" id="UP000178912">
    <property type="component" value="Unassembled WGS sequence"/>
</dbReference>
<gene>
    <name evidence="1" type="ORF">RAG0_06272</name>
</gene>
<accession>A0A1E1KGG0</accession>
<name>A0A1E1KGG0_9HELO</name>